<gene>
    <name evidence="2" type="ORF">Scep_026255</name>
</gene>
<evidence type="ECO:0000256" key="1">
    <source>
        <dbReference type="SAM" id="MobiDB-lite"/>
    </source>
</evidence>
<comment type="caution">
    <text evidence="2">The sequence shown here is derived from an EMBL/GenBank/DDBJ whole genome shotgun (WGS) entry which is preliminary data.</text>
</comment>
<reference evidence="2 3" key="1">
    <citation type="submission" date="2024-01" db="EMBL/GenBank/DDBJ databases">
        <title>Genome assemblies of Stephania.</title>
        <authorList>
            <person name="Yang L."/>
        </authorList>
    </citation>
    <scope>NUCLEOTIDE SEQUENCE [LARGE SCALE GENOMIC DNA]</scope>
    <source>
        <strain evidence="2">JXDWG</strain>
        <tissue evidence="2">Leaf</tissue>
    </source>
</reference>
<feature type="region of interest" description="Disordered" evidence="1">
    <location>
        <begin position="62"/>
        <end position="122"/>
    </location>
</feature>
<dbReference type="Proteomes" id="UP001419268">
    <property type="component" value="Unassembled WGS sequence"/>
</dbReference>
<protein>
    <submittedName>
        <fullName evidence="2">Uncharacterized protein</fullName>
    </submittedName>
</protein>
<organism evidence="2 3">
    <name type="scientific">Stephania cephalantha</name>
    <dbReference type="NCBI Taxonomy" id="152367"/>
    <lineage>
        <taxon>Eukaryota</taxon>
        <taxon>Viridiplantae</taxon>
        <taxon>Streptophyta</taxon>
        <taxon>Embryophyta</taxon>
        <taxon>Tracheophyta</taxon>
        <taxon>Spermatophyta</taxon>
        <taxon>Magnoliopsida</taxon>
        <taxon>Ranunculales</taxon>
        <taxon>Menispermaceae</taxon>
        <taxon>Menispermoideae</taxon>
        <taxon>Cissampelideae</taxon>
        <taxon>Stephania</taxon>
    </lineage>
</organism>
<dbReference type="EMBL" id="JBBNAG010000011">
    <property type="protein sequence ID" value="KAK9094786.1"/>
    <property type="molecule type" value="Genomic_DNA"/>
</dbReference>
<evidence type="ECO:0000313" key="3">
    <source>
        <dbReference type="Proteomes" id="UP001419268"/>
    </source>
</evidence>
<accession>A0AAP0HSB9</accession>
<keyword evidence="3" id="KW-1185">Reference proteome</keyword>
<sequence length="122" mass="13695">MFPTLQLHHVRTHSRTVFVDENEYYTVQRALQVKIRRGGQGCDCKGVYSCIVGLLSNMGMDEDDEDNDEFTPRHRFPTTGMGMGDLNGYEDEDEIEIGSPHWFGDGDGDKNISTGIPVESAH</sequence>
<dbReference type="AlphaFoldDB" id="A0AAP0HSB9"/>
<evidence type="ECO:0000313" key="2">
    <source>
        <dbReference type="EMBL" id="KAK9094786.1"/>
    </source>
</evidence>
<name>A0AAP0HSB9_9MAGN</name>
<proteinExistence type="predicted"/>